<evidence type="ECO:0000313" key="3">
    <source>
        <dbReference type="Proteomes" id="UP000325563"/>
    </source>
</evidence>
<gene>
    <name evidence="2" type="ORF">CP980_30630</name>
</gene>
<reference evidence="2 3" key="1">
    <citation type="submission" date="2017-09" db="EMBL/GenBank/DDBJ databases">
        <authorList>
            <person name="Lee N."/>
            <person name="Cho B.-K."/>
        </authorList>
    </citation>
    <scope>NUCLEOTIDE SEQUENCE [LARGE SCALE GENOMIC DNA]</scope>
    <source>
        <strain evidence="2 3">ATCC 27476</strain>
    </source>
</reference>
<feature type="compositionally biased region" description="Low complexity" evidence="1">
    <location>
        <begin position="486"/>
        <end position="508"/>
    </location>
</feature>
<proteinExistence type="predicted"/>
<accession>A0A5J6JGX9</accession>
<evidence type="ECO:0000313" key="2">
    <source>
        <dbReference type="EMBL" id="QEV48862.1"/>
    </source>
</evidence>
<dbReference type="EMBL" id="CP023692">
    <property type="protein sequence ID" value="QEV48862.1"/>
    <property type="molecule type" value="Genomic_DNA"/>
</dbReference>
<dbReference type="Proteomes" id="UP000325563">
    <property type="component" value="Chromosome"/>
</dbReference>
<dbReference type="GeneID" id="95615931"/>
<feature type="region of interest" description="Disordered" evidence="1">
    <location>
        <begin position="418"/>
        <end position="530"/>
    </location>
</feature>
<feature type="region of interest" description="Disordered" evidence="1">
    <location>
        <begin position="378"/>
        <end position="397"/>
    </location>
</feature>
<keyword evidence="3" id="KW-1185">Reference proteome</keyword>
<sequence length="614" mass="62071">MGSGVFAKLGSAITVKTAAVAAAGALVVTGAVGAGVWALGGGPHLAVVQRSVSVPVAAGGEQSAVAACQSHEKALGGGYAITGTGFATSSLFVGDAWLAAAYNPDAAPATLTSYALCVNAKPEFRAGAAWSEQVHAFQDRGNKMLAASGGGTIHDLTTDGPFVDAAKHGSASPSCPGDFTSLGTEFRSARTVTGRGVAPVPLDSLTTKSAYTDAAKSVPYVRLNPGTRLSGAVFPVHTSEFITHQTRIEDPQPAEANYAVSVRPICVRLASVSVATVRVAVAAGGSADAAVSCPKGKLVVGGGFQFPALNETAGSDAPTRFFGDGWLYAPSDAPAASGEPSGHKVTAWHVTGRNQQKAGLDYHNSVWIEHSDRETLTGNGYFDSHRRGPDDQELNVSPVPDSQELVATAVCATIDAEPTEPAEAPVPPTVSRPELPHALDPGPGTPDGKASEPPSSSPSAPAAGASPSTSPSAAPGTTPTPGGPNSPGTPTQGGPSRPGTPSQSGPPTRQQPQAPAVAIRQPSADGQLRRGCEESFAATARTRPDDRPLTDPQYTSWRIAGPNGPVTLGAGASGRFLVPLLPDGTYELVFTATDPAAGVTGSAEVSVRIVGCIR</sequence>
<dbReference type="AlphaFoldDB" id="A0A5J6JGX9"/>
<protein>
    <submittedName>
        <fullName evidence="2">Uncharacterized protein</fullName>
    </submittedName>
</protein>
<feature type="compositionally biased region" description="Low complexity" evidence="1">
    <location>
        <begin position="453"/>
        <end position="480"/>
    </location>
</feature>
<organism evidence="2 3">
    <name type="scientific">Streptomyces vinaceus</name>
    <dbReference type="NCBI Taxonomy" id="1960"/>
    <lineage>
        <taxon>Bacteria</taxon>
        <taxon>Bacillati</taxon>
        <taxon>Actinomycetota</taxon>
        <taxon>Actinomycetes</taxon>
        <taxon>Kitasatosporales</taxon>
        <taxon>Streptomycetaceae</taxon>
        <taxon>Streptomyces</taxon>
    </lineage>
</organism>
<evidence type="ECO:0000256" key="1">
    <source>
        <dbReference type="SAM" id="MobiDB-lite"/>
    </source>
</evidence>
<name>A0A5J6JGX9_STRVI</name>
<dbReference type="RefSeq" id="WP_150529569.1">
    <property type="nucleotide sequence ID" value="NZ_BNBW01000003.1"/>
</dbReference>
<dbReference type="KEGG" id="svn:CP980_30630"/>